<evidence type="ECO:0000259" key="1">
    <source>
        <dbReference type="Pfam" id="PF11867"/>
    </source>
</evidence>
<comment type="caution">
    <text evidence="2">The sequence shown here is derived from an EMBL/GenBank/DDBJ whole genome shotgun (WGS) entry which is preliminary data.</text>
</comment>
<proteinExistence type="predicted"/>
<reference evidence="2 3" key="1">
    <citation type="submission" date="2019-03" db="EMBL/GenBank/DDBJ databases">
        <title>Metabolic potential of uncultured bacteria and archaea associated with petroleum seepage in deep-sea sediments.</title>
        <authorList>
            <person name="Dong X."/>
            <person name="Hubert C."/>
        </authorList>
    </citation>
    <scope>NUCLEOTIDE SEQUENCE [LARGE SCALE GENOMIC DNA]</scope>
    <source>
        <strain evidence="2">E44_bin18</strain>
    </source>
</reference>
<dbReference type="Pfam" id="PF11867">
    <property type="entry name" value="T1RH-like_C"/>
    <property type="match status" value="1"/>
</dbReference>
<protein>
    <submittedName>
        <fullName evidence="2">DUF3387 domain-containing protein</fullName>
    </submittedName>
</protein>
<dbReference type="Proteomes" id="UP000315525">
    <property type="component" value="Unassembled WGS sequence"/>
</dbReference>
<organism evidence="2 3">
    <name type="scientific">candidate division TA06 bacterium</name>
    <dbReference type="NCBI Taxonomy" id="2250710"/>
    <lineage>
        <taxon>Bacteria</taxon>
        <taxon>Bacteria division TA06</taxon>
    </lineage>
</organism>
<dbReference type="AlphaFoldDB" id="A0A523UNB5"/>
<feature type="domain" description="Type I restriction enzyme HindI endonuclease subunit-like C-terminal" evidence="1">
    <location>
        <begin position="20"/>
        <end position="182"/>
    </location>
</feature>
<name>A0A523UNB5_UNCT6</name>
<gene>
    <name evidence="2" type="ORF">E3J62_11435</name>
</gene>
<evidence type="ECO:0000313" key="3">
    <source>
        <dbReference type="Proteomes" id="UP000315525"/>
    </source>
</evidence>
<sequence>MGNLGTEAENFIAAMAAKFEEGRKRIQAQRLRTAVTAKLSKLLLLNRTRADYQKMLERMIDEYNAGSINVEQFFKSLVEFAQDLSTEEQRAIAEELSEEELAIFDLLTKPDMKLTKKEKLSVKKVALDLLQVLKREKLVLDWRKRQQSRAAVRLAIEERLDQLPESYSRQIYEQKCEVIYEHIYESYYGEGESIYALAG</sequence>
<accession>A0A523UNB5</accession>
<dbReference type="EMBL" id="SOJN01000141">
    <property type="protein sequence ID" value="TET44043.1"/>
    <property type="molecule type" value="Genomic_DNA"/>
</dbReference>
<dbReference type="InterPro" id="IPR021810">
    <property type="entry name" value="T1RH-like_C"/>
</dbReference>
<evidence type="ECO:0000313" key="2">
    <source>
        <dbReference type="EMBL" id="TET44043.1"/>
    </source>
</evidence>